<dbReference type="Gene3D" id="3.40.50.1820">
    <property type="entry name" value="alpha/beta hydrolase"/>
    <property type="match status" value="1"/>
</dbReference>
<dbReference type="SUPFAM" id="SSF53474">
    <property type="entry name" value="alpha/beta-Hydrolases"/>
    <property type="match status" value="1"/>
</dbReference>
<feature type="region of interest" description="Disordered" evidence="1">
    <location>
        <begin position="427"/>
        <end position="530"/>
    </location>
</feature>
<name>A0ABM1ZIF6_AEDAL</name>
<dbReference type="PANTHER" id="PTHR13136:SF16">
    <property type="entry name" value="KAT8 REGULATORY NSL COMPLEX SUBUNIT 3"/>
    <property type="match status" value="1"/>
</dbReference>
<dbReference type="GeneID" id="109419388"/>
<feature type="compositionally biased region" description="Basic and acidic residues" evidence="1">
    <location>
        <begin position="1"/>
        <end position="11"/>
    </location>
</feature>
<feature type="compositionally biased region" description="Low complexity" evidence="1">
    <location>
        <begin position="445"/>
        <end position="460"/>
    </location>
</feature>
<dbReference type="EnsemblMetazoa" id="AALFPA23_018785.R27620">
    <property type="protein sequence ID" value="AALFPA23_018785.P27620"/>
    <property type="gene ID" value="AALFPA23_018785"/>
</dbReference>
<sequence>MEHSYSRDFRVPMENSQTASTRALMVHRPPQCPSCHTHSHDERIDLEESYNPPIPSYNEESAKVAMMESENVTKQVRNLNFEDLDWEEKINKPGWSVQQIRLFSKITKLLDMDRLARLTIADKQHEPVHRRMVIDKSVGRLRQALASVSWEPRLTQWIHGLLMESLPPSYLAAYLDILQTLKAKLPTLVDKMIFGRPLSIPQELLGPVLKKPWEPIVAHKNRKLPGQPYIVVVPSGPNMNAPITRLQKWFALFATMASVIPIIMPPQGNTVMKQSIQSVSEQMVAVTRAKIQEVRQEAPNRPIILVGFNAGAALAVQIGLVEAVSCIVCLGFAYNTVNGPRGAPDDHITDITAPVLFVIGQMSARSSQEEIELLRERMIAQTSLVVVGSADDCLRVCKSKRKIEGVTQSMVDNMVMDEVAEFATNCLLNPPRPKQTIKDPNGQKSNLLLSNNSSNLAATGGPPPIPVGGSVVTPSHHPPPPPLPASSYNRKRKMSHSADGIDPSKAARPNKQPPVPAVQRKNTKTQKQSRAEKMLLQQNQQALDAAIQSILPSTDKPSPVPIVSKPPPQMTNYQITGGNNLEIRNTSGSQLVSGVGSSPIVLPMIKRDTPSQSQHSIHQSTTPSPSTPSTPDIKVIPANQFIQLKPSGSTQKFVTLKSSPKPVVSVIPKQPITSTPSPLAKQTTIQSPMMSQHQQSFSPTKFTIVRTSTGLSVPSTSTSPIKTIKSPTTPDLSNTSIFDMPIVFADNDGNIPEGSPQKSFDTSSKPPPNIITIGPAVTNHPIMKTEQPMNRIITLQPSLKPNKVVVINKSNMKQVPPSVLSSVTLNKSTSITPTGVKYAKVVISNPLNKGATSTVTSTPSIIPKNLTQVLSNQKIEILNNTIVKQASTSTSIPQQQKFQPVIINVDPSKTTTMKNFVRVGETQIRPISSTSNITIPSKVASSAATVVAPSGSGQVSQLAPGIPGTNTILIKTNSLTHLASRKPTILNRNITVRKLNIMPQSQGQIGGTSSAVIMTSAPPKMTISGVPQLQQQQQQPKAP</sequence>
<dbReference type="PANTHER" id="PTHR13136">
    <property type="entry name" value="TESTIS DEVELOPMENT PROTEIN PRTD"/>
    <property type="match status" value="1"/>
</dbReference>
<dbReference type="InterPro" id="IPR026555">
    <property type="entry name" value="NSL3/Tex30"/>
</dbReference>
<accession>A0ABM1ZIF6</accession>
<dbReference type="InterPro" id="IPR056519">
    <property type="entry name" value="KANSL3_1st"/>
</dbReference>
<protein>
    <recommendedName>
        <fullName evidence="2">KANSL3 helical domain-containing protein</fullName>
    </recommendedName>
</protein>
<feature type="domain" description="KANSL3 helical" evidence="2">
    <location>
        <begin position="101"/>
        <end position="192"/>
    </location>
</feature>
<evidence type="ECO:0000313" key="4">
    <source>
        <dbReference type="Proteomes" id="UP000069940"/>
    </source>
</evidence>
<feature type="region of interest" description="Disordered" evidence="1">
    <location>
        <begin position="1"/>
        <end position="20"/>
    </location>
</feature>
<dbReference type="InterPro" id="IPR029058">
    <property type="entry name" value="AB_hydrolase_fold"/>
</dbReference>
<proteinExistence type="predicted"/>
<feature type="region of interest" description="Disordered" evidence="1">
    <location>
        <begin position="748"/>
        <end position="768"/>
    </location>
</feature>
<evidence type="ECO:0000259" key="2">
    <source>
        <dbReference type="Pfam" id="PF23154"/>
    </source>
</evidence>
<feature type="region of interest" description="Disordered" evidence="1">
    <location>
        <begin position="709"/>
        <end position="728"/>
    </location>
</feature>
<feature type="compositionally biased region" description="Low complexity" evidence="1">
    <location>
        <begin position="610"/>
        <end position="631"/>
    </location>
</feature>
<keyword evidence="4" id="KW-1185">Reference proteome</keyword>
<dbReference type="RefSeq" id="XP_019549166.3">
    <property type="nucleotide sequence ID" value="XM_019693621.3"/>
</dbReference>
<organism evidence="3 4">
    <name type="scientific">Aedes albopictus</name>
    <name type="common">Asian tiger mosquito</name>
    <name type="synonym">Stegomyia albopicta</name>
    <dbReference type="NCBI Taxonomy" id="7160"/>
    <lineage>
        <taxon>Eukaryota</taxon>
        <taxon>Metazoa</taxon>
        <taxon>Ecdysozoa</taxon>
        <taxon>Arthropoda</taxon>
        <taxon>Hexapoda</taxon>
        <taxon>Insecta</taxon>
        <taxon>Pterygota</taxon>
        <taxon>Neoptera</taxon>
        <taxon>Endopterygota</taxon>
        <taxon>Diptera</taxon>
        <taxon>Nematocera</taxon>
        <taxon>Culicoidea</taxon>
        <taxon>Culicidae</taxon>
        <taxon>Culicinae</taxon>
        <taxon>Aedini</taxon>
        <taxon>Aedes</taxon>
        <taxon>Stegomyia</taxon>
    </lineage>
</organism>
<reference evidence="4" key="1">
    <citation type="journal article" date="2015" name="Proc. Natl. Acad. Sci. U.S.A.">
        <title>Genome sequence of the Asian Tiger mosquito, Aedes albopictus, reveals insights into its biology, genetics, and evolution.</title>
        <authorList>
            <person name="Chen X.G."/>
            <person name="Jiang X."/>
            <person name="Gu J."/>
            <person name="Xu M."/>
            <person name="Wu Y."/>
            <person name="Deng Y."/>
            <person name="Zhang C."/>
            <person name="Bonizzoni M."/>
            <person name="Dermauw W."/>
            <person name="Vontas J."/>
            <person name="Armbruster P."/>
            <person name="Huang X."/>
            <person name="Yang Y."/>
            <person name="Zhang H."/>
            <person name="He W."/>
            <person name="Peng H."/>
            <person name="Liu Y."/>
            <person name="Wu K."/>
            <person name="Chen J."/>
            <person name="Lirakis M."/>
            <person name="Topalis P."/>
            <person name="Van Leeuwen T."/>
            <person name="Hall A.B."/>
            <person name="Jiang X."/>
            <person name="Thorpe C."/>
            <person name="Mueller R.L."/>
            <person name="Sun C."/>
            <person name="Waterhouse R.M."/>
            <person name="Yan G."/>
            <person name="Tu Z.J."/>
            <person name="Fang X."/>
            <person name="James A.A."/>
        </authorList>
    </citation>
    <scope>NUCLEOTIDE SEQUENCE [LARGE SCALE GENOMIC DNA]</scope>
    <source>
        <strain evidence="4">Foshan</strain>
    </source>
</reference>
<dbReference type="Proteomes" id="UP000069940">
    <property type="component" value="Unassembled WGS sequence"/>
</dbReference>
<dbReference type="Pfam" id="PF23154">
    <property type="entry name" value="KANSL3_1st"/>
    <property type="match status" value="1"/>
</dbReference>
<feature type="compositionally biased region" description="Low complexity" evidence="1">
    <location>
        <begin position="714"/>
        <end position="728"/>
    </location>
</feature>
<feature type="region of interest" description="Disordered" evidence="1">
    <location>
        <begin position="608"/>
        <end position="633"/>
    </location>
</feature>
<evidence type="ECO:0000256" key="1">
    <source>
        <dbReference type="SAM" id="MobiDB-lite"/>
    </source>
</evidence>
<evidence type="ECO:0000313" key="3">
    <source>
        <dbReference type="EnsemblMetazoa" id="AALFPA23_018785.P27620"/>
    </source>
</evidence>
<reference evidence="3" key="2">
    <citation type="submission" date="2025-05" db="UniProtKB">
        <authorList>
            <consortium name="EnsemblMetazoa"/>
        </authorList>
    </citation>
    <scope>IDENTIFICATION</scope>
    <source>
        <strain evidence="3">Foshan</strain>
    </source>
</reference>